<dbReference type="EMBL" id="PTIY01000013">
    <property type="protein sequence ID" value="PPK67764.1"/>
    <property type="molecule type" value="Genomic_DNA"/>
</dbReference>
<sequence length="49" mass="5400">MGSSDNLKPEKEESGRNHSAVGLDMAKNVFHCCRLGRVHKVYAISLSAR</sequence>
<keyword evidence="2" id="KW-1185">Reference proteome</keyword>
<dbReference type="AlphaFoldDB" id="A0A2S6GRA9"/>
<protein>
    <submittedName>
        <fullName evidence="1">Uncharacterized protein</fullName>
    </submittedName>
</protein>
<dbReference type="Proteomes" id="UP000238071">
    <property type="component" value="Unassembled WGS sequence"/>
</dbReference>
<accession>A0A2S6GRA9</accession>
<evidence type="ECO:0000313" key="1">
    <source>
        <dbReference type="EMBL" id="PPK67764.1"/>
    </source>
</evidence>
<name>A0A2S6GRA9_9GAMM</name>
<comment type="caution">
    <text evidence="1">The sequence shown here is derived from an EMBL/GenBank/DDBJ whole genome shotgun (WGS) entry which is preliminary data.</text>
</comment>
<gene>
    <name evidence="1" type="ORF">B0F88_113104</name>
</gene>
<evidence type="ECO:0000313" key="2">
    <source>
        <dbReference type="Proteomes" id="UP000238071"/>
    </source>
</evidence>
<reference evidence="1 2" key="1">
    <citation type="submission" date="2018-02" db="EMBL/GenBank/DDBJ databases">
        <title>Subsurface microbial communities from deep shales in Ohio and West Virginia, USA.</title>
        <authorList>
            <person name="Wrighton K."/>
        </authorList>
    </citation>
    <scope>NUCLEOTIDE SEQUENCE [LARGE SCALE GENOMIC DNA]</scope>
    <source>
        <strain evidence="1 2">OWC-G53F</strain>
    </source>
</reference>
<proteinExistence type="predicted"/>
<organism evidence="1 2">
    <name type="scientific">Methylobacter tundripaludum</name>
    <dbReference type="NCBI Taxonomy" id="173365"/>
    <lineage>
        <taxon>Bacteria</taxon>
        <taxon>Pseudomonadati</taxon>
        <taxon>Pseudomonadota</taxon>
        <taxon>Gammaproteobacteria</taxon>
        <taxon>Methylococcales</taxon>
        <taxon>Methylococcaceae</taxon>
        <taxon>Methylobacter</taxon>
    </lineage>
</organism>